<evidence type="ECO:0000313" key="1">
    <source>
        <dbReference type="EMBL" id="CAC5426366.1"/>
    </source>
</evidence>
<dbReference type="AlphaFoldDB" id="A0A6J8F3S2"/>
<keyword evidence="2" id="KW-1185">Reference proteome</keyword>
<dbReference type="Gene3D" id="2.120.10.30">
    <property type="entry name" value="TolB, C-terminal domain"/>
    <property type="match status" value="1"/>
</dbReference>
<sequence>MIGIVSVEKTKSDIILQSDEKVKQAQMMSFVKRQPKQIDELALHLIYKINLEEMSDITLYGCTIAPNGNMILKLVKTIDCTTLLYSVACISDEHVAITKEQSVDVINIKMETVEKRYELSSCPDGIICFEKILMWSQQRKGIKRADLEKGDIKTLKSENKMKVWTFLTTNRKYIYYANYSNSTVTCSNMNGNEIWSKKISKIKLSYGITIDNDSNIYIASYGTNSIVVLSPDGKFNRRLLCSEDGINLPRGIFFDKRRNHLLVANEKGTVFLYEVS</sequence>
<dbReference type="EMBL" id="CACVKT020010428">
    <property type="protein sequence ID" value="CAC5426366.1"/>
    <property type="molecule type" value="Genomic_DNA"/>
</dbReference>
<dbReference type="InterPro" id="IPR011042">
    <property type="entry name" value="6-blade_b-propeller_TolB-like"/>
</dbReference>
<reference evidence="1 2" key="1">
    <citation type="submission" date="2020-06" db="EMBL/GenBank/DDBJ databases">
        <authorList>
            <person name="Li R."/>
            <person name="Bekaert M."/>
        </authorList>
    </citation>
    <scope>NUCLEOTIDE SEQUENCE [LARGE SCALE GENOMIC DNA]</scope>
    <source>
        <strain evidence="2">wild</strain>
    </source>
</reference>
<accession>A0A6J8F3S2</accession>
<dbReference type="OrthoDB" id="10422487at2759"/>
<proteinExistence type="predicted"/>
<dbReference type="Proteomes" id="UP000507470">
    <property type="component" value="Unassembled WGS sequence"/>
</dbReference>
<evidence type="ECO:0000313" key="2">
    <source>
        <dbReference type="Proteomes" id="UP000507470"/>
    </source>
</evidence>
<name>A0A6J8F3S2_MYTCO</name>
<protein>
    <submittedName>
        <fullName evidence="1">Uncharacterized protein</fullName>
    </submittedName>
</protein>
<gene>
    <name evidence="1" type="ORF">MCOR_58082</name>
</gene>
<organism evidence="1 2">
    <name type="scientific">Mytilus coruscus</name>
    <name type="common">Sea mussel</name>
    <dbReference type="NCBI Taxonomy" id="42192"/>
    <lineage>
        <taxon>Eukaryota</taxon>
        <taxon>Metazoa</taxon>
        <taxon>Spiralia</taxon>
        <taxon>Lophotrochozoa</taxon>
        <taxon>Mollusca</taxon>
        <taxon>Bivalvia</taxon>
        <taxon>Autobranchia</taxon>
        <taxon>Pteriomorphia</taxon>
        <taxon>Mytilida</taxon>
        <taxon>Mytiloidea</taxon>
        <taxon>Mytilidae</taxon>
        <taxon>Mytilinae</taxon>
        <taxon>Mytilus</taxon>
    </lineage>
</organism>
<dbReference type="SUPFAM" id="SSF63825">
    <property type="entry name" value="YWTD domain"/>
    <property type="match status" value="1"/>
</dbReference>